<proteinExistence type="predicted"/>
<sequence>MLDFDYVCEETIGILHCIKIDLYVQVVYSFPFALLKCYIFNAFLELKYVKCYRHGVLVHVQTILRLSCVVSNKGFIVIHGMISPTLCRRKICELLCTYDEEQYANELNQFWRSETLRKALLGNVKWDMDDLLYRSKLIGNRLHSLLSPKKRISSDTLSEHRRMQVFNTKFKKYRFFRYDLEF</sequence>
<name>A0A1I7XCL5_HETBA</name>
<protein>
    <submittedName>
        <fullName evidence="2">Late expression factor 11</fullName>
    </submittedName>
</protein>
<dbReference type="AlphaFoldDB" id="A0A1I7XCL5"/>
<reference evidence="2" key="1">
    <citation type="submission" date="2016-11" db="UniProtKB">
        <authorList>
            <consortium name="WormBaseParasite"/>
        </authorList>
    </citation>
    <scope>IDENTIFICATION</scope>
</reference>
<dbReference type="WBParaSite" id="Hba_15270">
    <property type="protein sequence ID" value="Hba_15270"/>
    <property type="gene ID" value="Hba_15270"/>
</dbReference>
<dbReference type="Proteomes" id="UP000095283">
    <property type="component" value="Unplaced"/>
</dbReference>
<evidence type="ECO:0000313" key="2">
    <source>
        <dbReference type="WBParaSite" id="Hba_15270"/>
    </source>
</evidence>
<keyword evidence="1" id="KW-1185">Reference proteome</keyword>
<organism evidence="1 2">
    <name type="scientific">Heterorhabditis bacteriophora</name>
    <name type="common">Entomopathogenic nematode worm</name>
    <dbReference type="NCBI Taxonomy" id="37862"/>
    <lineage>
        <taxon>Eukaryota</taxon>
        <taxon>Metazoa</taxon>
        <taxon>Ecdysozoa</taxon>
        <taxon>Nematoda</taxon>
        <taxon>Chromadorea</taxon>
        <taxon>Rhabditida</taxon>
        <taxon>Rhabditina</taxon>
        <taxon>Rhabditomorpha</taxon>
        <taxon>Strongyloidea</taxon>
        <taxon>Heterorhabditidae</taxon>
        <taxon>Heterorhabditis</taxon>
    </lineage>
</organism>
<accession>A0A1I7XCL5</accession>
<evidence type="ECO:0000313" key="1">
    <source>
        <dbReference type="Proteomes" id="UP000095283"/>
    </source>
</evidence>